<reference evidence="3" key="1">
    <citation type="journal article" date="2019" name="Int. J. Syst. Evol. Microbiol.">
        <title>The Global Catalogue of Microorganisms (GCM) 10K type strain sequencing project: providing services to taxonomists for standard genome sequencing and annotation.</title>
        <authorList>
            <consortium name="The Broad Institute Genomics Platform"/>
            <consortium name="The Broad Institute Genome Sequencing Center for Infectious Disease"/>
            <person name="Wu L."/>
            <person name="Ma J."/>
        </authorList>
    </citation>
    <scope>NUCLEOTIDE SEQUENCE [LARGE SCALE GENOMIC DNA]</scope>
    <source>
        <strain evidence="3">JCM 4733</strain>
    </source>
</reference>
<proteinExistence type="predicted"/>
<feature type="transmembrane region" description="Helical" evidence="1">
    <location>
        <begin position="12"/>
        <end position="32"/>
    </location>
</feature>
<evidence type="ECO:0000256" key="1">
    <source>
        <dbReference type="SAM" id="Phobius"/>
    </source>
</evidence>
<dbReference type="Proteomes" id="UP000653644">
    <property type="component" value="Unassembled WGS sequence"/>
</dbReference>
<feature type="transmembrane region" description="Helical" evidence="1">
    <location>
        <begin position="44"/>
        <end position="69"/>
    </location>
</feature>
<sequence>MRRGWASRPKVIRVVVYICVPMGLFGIGVGIYGDHHRWWEHQSFLTNLISSLTSVMFGIPTALLLLGYLSNAQAEALQKQQVRRRARRDIDAFQQVLLRPFSASDLASLRIQKSDLDHAVTALRAVPSVEGAHRRPLEEVREAITAWVDQVRPLEADYQQALASMTSQAVGVHASAWIEDLQAHWEELDQGLRFQMSEADQAWLTPVRAAELRKVWVELRSANIVRRIETDVTRWTARSSSIEPATTDEAAHRIAALYGGYEREHRLIHDRYKWWSAFGVLMDGADELARLLR</sequence>
<dbReference type="EMBL" id="BMVN01000005">
    <property type="protein sequence ID" value="GHA14976.1"/>
    <property type="molecule type" value="Genomic_DNA"/>
</dbReference>
<keyword evidence="3" id="KW-1185">Reference proteome</keyword>
<keyword evidence="1" id="KW-1133">Transmembrane helix</keyword>
<keyword evidence="1" id="KW-0472">Membrane</keyword>
<evidence type="ECO:0000313" key="3">
    <source>
        <dbReference type="Proteomes" id="UP000653644"/>
    </source>
</evidence>
<accession>A0ABQ3CH87</accession>
<evidence type="ECO:0000313" key="2">
    <source>
        <dbReference type="EMBL" id="GHA14976.1"/>
    </source>
</evidence>
<organism evidence="2 3">
    <name type="scientific">Streptomyces canarius</name>
    <dbReference type="NCBI Taxonomy" id="285453"/>
    <lineage>
        <taxon>Bacteria</taxon>
        <taxon>Bacillati</taxon>
        <taxon>Actinomycetota</taxon>
        <taxon>Actinomycetes</taxon>
        <taxon>Kitasatosporales</taxon>
        <taxon>Streptomycetaceae</taxon>
        <taxon>Streptomyces</taxon>
    </lineage>
</organism>
<keyword evidence="1" id="KW-0812">Transmembrane</keyword>
<comment type="caution">
    <text evidence="2">The sequence shown here is derived from an EMBL/GenBank/DDBJ whole genome shotgun (WGS) entry which is preliminary data.</text>
</comment>
<name>A0ABQ3CH87_9ACTN</name>
<protein>
    <submittedName>
        <fullName evidence="2">Uncharacterized protein</fullName>
    </submittedName>
</protein>
<gene>
    <name evidence="2" type="ORF">GCM10010345_19490</name>
</gene>